<evidence type="ECO:0000313" key="3">
    <source>
        <dbReference type="Proteomes" id="UP000494108"/>
    </source>
</evidence>
<reference evidence="2 3" key="1">
    <citation type="submission" date="2020-04" db="EMBL/GenBank/DDBJ databases">
        <authorList>
            <person name="De Canck E."/>
        </authorList>
    </citation>
    <scope>NUCLEOTIDE SEQUENCE [LARGE SCALE GENOMIC DNA]</scope>
    <source>
        <strain evidence="2 3">LMG 3431</strain>
    </source>
</reference>
<evidence type="ECO:0000313" key="2">
    <source>
        <dbReference type="EMBL" id="CAB3648456.1"/>
    </source>
</evidence>
<name>A0A6S6Z144_9BURK</name>
<accession>A0A6S6Z144</accession>
<dbReference type="Proteomes" id="UP000494108">
    <property type="component" value="Unassembled WGS sequence"/>
</dbReference>
<evidence type="ECO:0008006" key="4">
    <source>
        <dbReference type="Google" id="ProtNLM"/>
    </source>
</evidence>
<keyword evidence="1" id="KW-0175">Coiled coil</keyword>
<keyword evidence="3" id="KW-1185">Reference proteome</keyword>
<dbReference type="AlphaFoldDB" id="A0A6S6Z144"/>
<protein>
    <recommendedName>
        <fullName evidence="4">Receptor protein-tyrosine kinase</fullName>
    </recommendedName>
</protein>
<feature type="coiled-coil region" evidence="1">
    <location>
        <begin position="101"/>
        <end position="128"/>
    </location>
</feature>
<gene>
    <name evidence="2" type="ORF">LMG3431_02661</name>
</gene>
<dbReference type="RefSeq" id="WP_425485892.1">
    <property type="nucleotide sequence ID" value="NZ_CADIJX010000003.1"/>
</dbReference>
<proteinExistence type="predicted"/>
<sequence>MHRELARWPQLHLYIDRIFDGLVNGDLPYGRRGITSDKPQLLSDPELTVRHVDLRMWMQQHYPNHRPDFLFDPLERTLHPAISIETIQMLLVEREILRATCATCQRDIAEAKVAYESLQREHERLLAQRPPDDLSQRAETTYLNVIGALLHLMLAESPAGTPYSTLRSQEAVVSALVAHHTGLMGITERTLHAKFAEANRRLAAQVA</sequence>
<organism evidence="2 3">
    <name type="scientific">Achromobacter pestifer</name>
    <dbReference type="NCBI Taxonomy" id="1353889"/>
    <lineage>
        <taxon>Bacteria</taxon>
        <taxon>Pseudomonadati</taxon>
        <taxon>Pseudomonadota</taxon>
        <taxon>Betaproteobacteria</taxon>
        <taxon>Burkholderiales</taxon>
        <taxon>Alcaligenaceae</taxon>
        <taxon>Achromobacter</taxon>
    </lineage>
</organism>
<dbReference type="EMBL" id="CADIJX010000003">
    <property type="protein sequence ID" value="CAB3648456.1"/>
    <property type="molecule type" value="Genomic_DNA"/>
</dbReference>
<evidence type="ECO:0000256" key="1">
    <source>
        <dbReference type="SAM" id="Coils"/>
    </source>
</evidence>